<comment type="caution">
    <text evidence="1">The sequence shown here is derived from an EMBL/GenBank/DDBJ whole genome shotgun (WGS) entry which is preliminary data.</text>
</comment>
<evidence type="ECO:0000313" key="2">
    <source>
        <dbReference type="Proteomes" id="UP000253919"/>
    </source>
</evidence>
<reference evidence="1 2" key="1">
    <citation type="submission" date="2018-04" db="EMBL/GenBank/DDBJ databases">
        <title>Adhaeribacter sp. HMF7616 genome sequencing and assembly.</title>
        <authorList>
            <person name="Kang H."/>
            <person name="Kang J."/>
            <person name="Cha I."/>
            <person name="Kim H."/>
            <person name="Joh K."/>
        </authorList>
    </citation>
    <scope>NUCLEOTIDE SEQUENCE [LARGE SCALE GENOMIC DNA]</scope>
    <source>
        <strain evidence="1 2">HMF7616</strain>
    </source>
</reference>
<dbReference type="AlphaFoldDB" id="A0A369QGT5"/>
<accession>A0A369QGT5</accession>
<protein>
    <submittedName>
        <fullName evidence="1">Uncharacterized protein</fullName>
    </submittedName>
</protein>
<keyword evidence="2" id="KW-1185">Reference proteome</keyword>
<dbReference type="Proteomes" id="UP000253919">
    <property type="component" value="Unassembled WGS sequence"/>
</dbReference>
<sequence length="46" mass="5498">MYIVLFTRTLHRIISIFNRLYANKSGIFYLNPDALFLNKFLNFQAV</sequence>
<gene>
    <name evidence="1" type="ORF">AHMF7616_02237</name>
</gene>
<dbReference type="EMBL" id="QASA01000001">
    <property type="protein sequence ID" value="RDC63632.1"/>
    <property type="molecule type" value="Genomic_DNA"/>
</dbReference>
<organism evidence="1 2">
    <name type="scientific">Adhaeribacter pallidiroseus</name>
    <dbReference type="NCBI Taxonomy" id="2072847"/>
    <lineage>
        <taxon>Bacteria</taxon>
        <taxon>Pseudomonadati</taxon>
        <taxon>Bacteroidota</taxon>
        <taxon>Cytophagia</taxon>
        <taxon>Cytophagales</taxon>
        <taxon>Hymenobacteraceae</taxon>
        <taxon>Adhaeribacter</taxon>
    </lineage>
</organism>
<evidence type="ECO:0000313" key="1">
    <source>
        <dbReference type="EMBL" id="RDC63632.1"/>
    </source>
</evidence>
<name>A0A369QGT5_9BACT</name>
<proteinExistence type="predicted"/>